<comment type="caution">
    <text evidence="1">The sequence shown here is derived from an EMBL/GenBank/DDBJ whole genome shotgun (WGS) entry which is preliminary data.</text>
</comment>
<evidence type="ECO:0000313" key="2">
    <source>
        <dbReference type="Proteomes" id="UP001150581"/>
    </source>
</evidence>
<protein>
    <submittedName>
        <fullName evidence="1">Uncharacterized protein</fullName>
    </submittedName>
</protein>
<organism evidence="1 2">
    <name type="scientific">Kickxella alabastrina</name>
    <dbReference type="NCBI Taxonomy" id="61397"/>
    <lineage>
        <taxon>Eukaryota</taxon>
        <taxon>Fungi</taxon>
        <taxon>Fungi incertae sedis</taxon>
        <taxon>Zoopagomycota</taxon>
        <taxon>Kickxellomycotina</taxon>
        <taxon>Kickxellomycetes</taxon>
        <taxon>Kickxellales</taxon>
        <taxon>Kickxellaceae</taxon>
        <taxon>Kickxella</taxon>
    </lineage>
</organism>
<accession>A0ACC1IKM0</accession>
<proteinExistence type="predicted"/>
<gene>
    <name evidence="1" type="ORF">LPJ66_004709</name>
</gene>
<name>A0ACC1IKM0_9FUNG</name>
<dbReference type="EMBL" id="JANBPG010000591">
    <property type="protein sequence ID" value="KAJ1895241.1"/>
    <property type="molecule type" value="Genomic_DNA"/>
</dbReference>
<reference evidence="1" key="1">
    <citation type="submission" date="2022-07" db="EMBL/GenBank/DDBJ databases">
        <title>Phylogenomic reconstructions and comparative analyses of Kickxellomycotina fungi.</title>
        <authorList>
            <person name="Reynolds N.K."/>
            <person name="Stajich J.E."/>
            <person name="Barry K."/>
            <person name="Grigoriev I.V."/>
            <person name="Crous P."/>
            <person name="Smith M.E."/>
        </authorList>
    </citation>
    <scope>NUCLEOTIDE SEQUENCE</scope>
    <source>
        <strain evidence="1">Benny 63K</strain>
    </source>
</reference>
<dbReference type="Proteomes" id="UP001150581">
    <property type="component" value="Unassembled WGS sequence"/>
</dbReference>
<keyword evidence="2" id="KW-1185">Reference proteome</keyword>
<sequence length="322" mass="35010">MFASLRNTIPRQLSRAYSTAPAGGKSGSGILWASLATGAVLAGGYYYTRSKDSQGAAPAASNEPVTAALDPKKFIAFKLKESTPINHDTGHYRFELGPNQVLGLDITSCIVVKAKIGSDEKPTIRPYTPVSPQDARGYFDLVIKRYPEGKMSSHIHSLKPGDELEIKGPIPKYPYKTGALKEVGMIAGGSGITPMLQLIQHVLEDPTDNTKLTLMFANKSEEDIVLRSTLDGYAKKYPEQFKVHYVIDKASDGWKGEVGYITKELVQKYLPSADRSDVLVSVCGPPPMMKAISGPKAPDFSQGEVSGIFKELGFTSQQVFKF</sequence>
<evidence type="ECO:0000313" key="1">
    <source>
        <dbReference type="EMBL" id="KAJ1895241.1"/>
    </source>
</evidence>